<accession>A0A1H0AR40</accession>
<dbReference type="SUPFAM" id="SSF48317">
    <property type="entry name" value="Acid phosphatase/Vanadium-dependent haloperoxidase"/>
    <property type="match status" value="1"/>
</dbReference>
<proteinExistence type="predicted"/>
<dbReference type="CDD" id="cd03392">
    <property type="entry name" value="PAP2_like_2"/>
    <property type="match status" value="1"/>
</dbReference>
<evidence type="ECO:0000313" key="4">
    <source>
        <dbReference type="Proteomes" id="UP000199334"/>
    </source>
</evidence>
<dbReference type="OrthoDB" id="9789113at2"/>
<dbReference type="Gene3D" id="1.20.144.10">
    <property type="entry name" value="Phosphatidic acid phosphatase type 2/haloperoxidase"/>
    <property type="match status" value="2"/>
</dbReference>
<dbReference type="PANTHER" id="PTHR14969">
    <property type="entry name" value="SPHINGOSINE-1-PHOSPHATE PHOSPHOHYDROLASE"/>
    <property type="match status" value="1"/>
</dbReference>
<dbReference type="EMBL" id="FNIG01000004">
    <property type="protein sequence ID" value="SDN35486.1"/>
    <property type="molecule type" value="Genomic_DNA"/>
</dbReference>
<dbReference type="STRING" id="237069.SAMN05216498_2025"/>
<feature type="transmembrane region" description="Helical" evidence="1">
    <location>
        <begin position="15"/>
        <end position="33"/>
    </location>
</feature>
<sequence length="224" mass="25998">MNIQKIMNFISNKSYIYIIILFLIIISSVYIFVEFADHLLEEEKFFFDREVRQYVNAVSTGTLDSVFTFITELGSVRFITVCSIMLSTFLFFFYRSRKWRIVYFLVAIIGIGILTKTLKVLFERKRPNILEHYDGTGFSFPSGHSTGSMVFYGFIVYLTIRSHLQLSVKWLFGVLLSILILLIGFSRVYLGVHYASDVIAGHLLGLGWLVSCVLILEYTLWRKK</sequence>
<name>A0A1H0AR40_9BACI</name>
<evidence type="ECO:0000313" key="3">
    <source>
        <dbReference type="EMBL" id="SDN35486.1"/>
    </source>
</evidence>
<evidence type="ECO:0000256" key="1">
    <source>
        <dbReference type="SAM" id="Phobius"/>
    </source>
</evidence>
<feature type="domain" description="Phosphatidic acid phosphatase type 2/haloperoxidase" evidence="2">
    <location>
        <begin position="101"/>
        <end position="213"/>
    </location>
</feature>
<dbReference type="InterPro" id="IPR000326">
    <property type="entry name" value="PAP2/HPO"/>
</dbReference>
<organism evidence="3 4">
    <name type="scientific">Tenuibacillus multivorans</name>
    <dbReference type="NCBI Taxonomy" id="237069"/>
    <lineage>
        <taxon>Bacteria</taxon>
        <taxon>Bacillati</taxon>
        <taxon>Bacillota</taxon>
        <taxon>Bacilli</taxon>
        <taxon>Bacillales</taxon>
        <taxon>Bacillaceae</taxon>
        <taxon>Tenuibacillus</taxon>
    </lineage>
</organism>
<keyword evidence="1" id="KW-1133">Transmembrane helix</keyword>
<gene>
    <name evidence="3" type="ORF">SAMN05216498_2025</name>
</gene>
<reference evidence="3 4" key="1">
    <citation type="submission" date="2016-10" db="EMBL/GenBank/DDBJ databases">
        <authorList>
            <person name="de Groot N.N."/>
        </authorList>
    </citation>
    <scope>NUCLEOTIDE SEQUENCE [LARGE SCALE GENOMIC DNA]</scope>
    <source>
        <strain evidence="3 4">CGMCC 1.3442</strain>
    </source>
</reference>
<evidence type="ECO:0000259" key="2">
    <source>
        <dbReference type="SMART" id="SM00014"/>
    </source>
</evidence>
<keyword evidence="1" id="KW-0812">Transmembrane</keyword>
<feature type="transmembrane region" description="Helical" evidence="1">
    <location>
        <begin position="101"/>
        <end position="118"/>
    </location>
</feature>
<keyword evidence="1" id="KW-0472">Membrane</keyword>
<feature type="transmembrane region" description="Helical" evidence="1">
    <location>
        <begin position="75"/>
        <end position="94"/>
    </location>
</feature>
<feature type="transmembrane region" description="Helical" evidence="1">
    <location>
        <begin position="138"/>
        <end position="158"/>
    </location>
</feature>
<dbReference type="InterPro" id="IPR036938">
    <property type="entry name" value="PAP2/HPO_sf"/>
</dbReference>
<feature type="transmembrane region" description="Helical" evidence="1">
    <location>
        <begin position="170"/>
        <end position="192"/>
    </location>
</feature>
<dbReference type="SMART" id="SM00014">
    <property type="entry name" value="acidPPc"/>
    <property type="match status" value="1"/>
</dbReference>
<dbReference type="RefSeq" id="WP_093856485.1">
    <property type="nucleotide sequence ID" value="NZ_FNIG01000004.1"/>
</dbReference>
<feature type="transmembrane region" description="Helical" evidence="1">
    <location>
        <begin position="198"/>
        <end position="221"/>
    </location>
</feature>
<dbReference type="AlphaFoldDB" id="A0A1H0AR40"/>
<dbReference type="Proteomes" id="UP000199334">
    <property type="component" value="Unassembled WGS sequence"/>
</dbReference>
<dbReference type="PANTHER" id="PTHR14969:SF13">
    <property type="entry name" value="AT30094P"/>
    <property type="match status" value="1"/>
</dbReference>
<keyword evidence="4" id="KW-1185">Reference proteome</keyword>
<protein>
    <submittedName>
        <fullName evidence="3">Undecaprenyl-diphosphatase</fullName>
    </submittedName>
</protein>
<dbReference type="Pfam" id="PF01569">
    <property type="entry name" value="PAP2"/>
    <property type="match status" value="1"/>
</dbReference>